<dbReference type="Proteomes" id="UP001642464">
    <property type="component" value="Unassembled WGS sequence"/>
</dbReference>
<feature type="domain" description="WRKY19-like zinc finger" evidence="1">
    <location>
        <begin position="62"/>
        <end position="85"/>
    </location>
</feature>
<name>A0ABP0M7B4_9DINO</name>
<accession>A0ABP0M7B4</accession>
<comment type="caution">
    <text evidence="2">The sequence shown here is derived from an EMBL/GenBank/DDBJ whole genome shotgun (WGS) entry which is preliminary data.</text>
</comment>
<evidence type="ECO:0000313" key="2">
    <source>
        <dbReference type="EMBL" id="CAK9047384.1"/>
    </source>
</evidence>
<protein>
    <submittedName>
        <fullName evidence="2">Probable WRKY transcription factor 19 (WRKY DNA-binding protein 19)</fullName>
    </submittedName>
</protein>
<feature type="domain" description="WRKY19-like zinc finger" evidence="1">
    <location>
        <begin position="216"/>
        <end position="238"/>
    </location>
</feature>
<proteinExistence type="predicted"/>
<reference evidence="2 3" key="1">
    <citation type="submission" date="2024-02" db="EMBL/GenBank/DDBJ databases">
        <authorList>
            <person name="Chen Y."/>
            <person name="Shah S."/>
            <person name="Dougan E. K."/>
            <person name="Thang M."/>
            <person name="Chan C."/>
        </authorList>
    </citation>
    <scope>NUCLEOTIDE SEQUENCE [LARGE SCALE GENOMIC DNA]</scope>
</reference>
<gene>
    <name evidence="2" type="ORF">SCF082_LOCUS26551</name>
</gene>
<dbReference type="Pfam" id="PF24906">
    <property type="entry name" value="Zf_WRKY19"/>
    <property type="match status" value="12"/>
</dbReference>
<evidence type="ECO:0000259" key="1">
    <source>
        <dbReference type="Pfam" id="PF24906"/>
    </source>
</evidence>
<keyword evidence="2" id="KW-0238">DNA-binding</keyword>
<feature type="domain" description="WRKY19-like zinc finger" evidence="1">
    <location>
        <begin position="239"/>
        <end position="263"/>
    </location>
</feature>
<dbReference type="PANTHER" id="PTHR31827:SF1">
    <property type="entry name" value="EMB|CAB89363.1"/>
    <property type="match status" value="1"/>
</dbReference>
<sequence length="402" mass="42584">GKRVLPFKKRKRECKWDGCSKWEQGGGYCKSHGGGRRCKFEDCLKSAQGKSSLCIAHGGDRGKRCVEDGCEKGAKQGGYCTSHGGGRRCEFEDCMKSAQGKLSLCIAHGGERGKRCAEKGCEKQAAKGGFCVSHGGGRRCEFEDCMKSAAGKSSLCIAHGGERGKRCAEKGCEKQAAKGGFCVSHGGGRRCEFEDCMRRASGKSSLCVAHGGPRRKRCGEDGCEKGALKGGHCISHGGGRRCEFEDCMRSAAGKSSLCIAHGGDRGKRCAEKGCEKGAKQGLHEKRGGQVDCMRSAAGKSSLCIGHGGDRGKRCAEEGCEKGAAKGGYCKSHGGGRRCEFEDCMKSAKGKSLLCIAHGGDQRKRCAEEGCEKRAKLSGYCKSHGGGRRCQFEDCMKIASGKS</sequence>
<evidence type="ECO:0000313" key="3">
    <source>
        <dbReference type="Proteomes" id="UP001642464"/>
    </source>
</evidence>
<feature type="non-terminal residue" evidence="2">
    <location>
        <position position="402"/>
    </location>
</feature>
<feature type="domain" description="WRKY19-like zinc finger" evidence="1">
    <location>
        <begin position="188"/>
        <end position="212"/>
    </location>
</feature>
<feature type="domain" description="WRKY19-like zinc finger" evidence="1">
    <location>
        <begin position="164"/>
        <end position="187"/>
    </location>
</feature>
<dbReference type="GO" id="GO:0003677">
    <property type="term" value="F:DNA binding"/>
    <property type="evidence" value="ECO:0007669"/>
    <property type="project" value="UniProtKB-KW"/>
</dbReference>
<feature type="domain" description="WRKY19-like zinc finger" evidence="1">
    <location>
        <begin position="311"/>
        <end position="334"/>
    </location>
</feature>
<feature type="non-terminal residue" evidence="2">
    <location>
        <position position="1"/>
    </location>
</feature>
<feature type="domain" description="WRKY19-like zinc finger" evidence="1">
    <location>
        <begin position="335"/>
        <end position="359"/>
    </location>
</feature>
<dbReference type="EMBL" id="CAXAMM010020153">
    <property type="protein sequence ID" value="CAK9047384.1"/>
    <property type="molecule type" value="Genomic_DNA"/>
</dbReference>
<dbReference type="InterPro" id="IPR056866">
    <property type="entry name" value="Znf_WRKY19"/>
</dbReference>
<feature type="domain" description="WRKY19-like zinc finger" evidence="1">
    <location>
        <begin position="86"/>
        <end position="110"/>
    </location>
</feature>
<feature type="domain" description="WRKY19-like zinc finger" evidence="1">
    <location>
        <begin position="363"/>
        <end position="385"/>
    </location>
</feature>
<organism evidence="2 3">
    <name type="scientific">Durusdinium trenchii</name>
    <dbReference type="NCBI Taxonomy" id="1381693"/>
    <lineage>
        <taxon>Eukaryota</taxon>
        <taxon>Sar</taxon>
        <taxon>Alveolata</taxon>
        <taxon>Dinophyceae</taxon>
        <taxon>Suessiales</taxon>
        <taxon>Symbiodiniaceae</taxon>
        <taxon>Durusdinium</taxon>
    </lineage>
</organism>
<dbReference type="PANTHER" id="PTHR31827">
    <property type="entry name" value="EMB|CAB89363.1"/>
    <property type="match status" value="1"/>
</dbReference>
<keyword evidence="3" id="KW-1185">Reference proteome</keyword>
<feature type="domain" description="WRKY19-like zinc finger" evidence="1">
    <location>
        <begin position="113"/>
        <end position="136"/>
    </location>
</feature>
<feature type="domain" description="WRKY19-like zinc finger" evidence="1">
    <location>
        <begin position="137"/>
        <end position="161"/>
    </location>
</feature>
<feature type="domain" description="WRKY19-like zinc finger" evidence="1">
    <location>
        <begin position="35"/>
        <end position="59"/>
    </location>
</feature>